<dbReference type="EMBL" id="JAAAJB010000160">
    <property type="protein sequence ID" value="KAG0263492.1"/>
    <property type="molecule type" value="Genomic_DNA"/>
</dbReference>
<dbReference type="AlphaFoldDB" id="A0A9P6U821"/>
<dbReference type="Proteomes" id="UP000807716">
    <property type="component" value="Unassembled WGS sequence"/>
</dbReference>
<dbReference type="OrthoDB" id="45256at2759"/>
<evidence type="ECO:0000259" key="3">
    <source>
        <dbReference type="Pfam" id="PF17184"/>
    </source>
</evidence>
<dbReference type="GO" id="GO:0043399">
    <property type="term" value="F:tRNA adenosine(64)-2'-O-ribosylphosphate transferase activity"/>
    <property type="evidence" value="ECO:0007669"/>
    <property type="project" value="InterPro"/>
</dbReference>
<dbReference type="InterPro" id="IPR033421">
    <property type="entry name" value="Rit1_DUSP-like"/>
</dbReference>
<accession>A0A9P6U821</accession>
<organism evidence="4 5">
    <name type="scientific">Actinomortierella ambigua</name>
    <dbReference type="NCBI Taxonomy" id="1343610"/>
    <lineage>
        <taxon>Eukaryota</taxon>
        <taxon>Fungi</taxon>
        <taxon>Fungi incertae sedis</taxon>
        <taxon>Mucoromycota</taxon>
        <taxon>Mortierellomycotina</taxon>
        <taxon>Mortierellomycetes</taxon>
        <taxon>Mortierellales</taxon>
        <taxon>Mortierellaceae</taxon>
        <taxon>Actinomortierella</taxon>
    </lineage>
</organism>
<proteinExistence type="predicted"/>
<dbReference type="Pfam" id="PF04179">
    <property type="entry name" value="Init_tRNA_PT"/>
    <property type="match status" value="1"/>
</dbReference>
<dbReference type="GO" id="GO:0005737">
    <property type="term" value="C:cytoplasm"/>
    <property type="evidence" value="ECO:0007669"/>
    <property type="project" value="TreeGrafter"/>
</dbReference>
<dbReference type="PANTHER" id="PTHR31811:SF0">
    <property type="entry name" value="TRNA A64-2'-O-RIBOSYLPHOSPHATE TRANSFERASE"/>
    <property type="match status" value="1"/>
</dbReference>
<dbReference type="PANTHER" id="PTHR31811">
    <property type="entry name" value="TRNA A64-2'-O-RIBOSYLPHOSPHATE TRANSFERASE"/>
    <property type="match status" value="1"/>
</dbReference>
<evidence type="ECO:0000313" key="5">
    <source>
        <dbReference type="Proteomes" id="UP000807716"/>
    </source>
</evidence>
<gene>
    <name evidence="4" type="ORF">DFQ27_001744</name>
</gene>
<evidence type="ECO:0000259" key="2">
    <source>
        <dbReference type="Pfam" id="PF04179"/>
    </source>
</evidence>
<sequence length="575" mass="65086">MDRKRQHGRDRDDMRRDAKSIYNRLRSIEADAEFVSEIADMFPQFPVIVDSTRKGKRVPDALSKTVPIWCATINTAVQRVATQLLEEQQRLQEQPNHKGQSSSNVNNVDGDFVSTQLLPAALDKEKWDTRFHSLPSLVSRSEHAQIAERISGFADKLIRFTDLKPLVQRLSKPLRPLWLTPQSVLFADNLPDYSTVDFLPVICLSASAIGQDGFEERDGYLYVQGSGDDEEMWGKGLKPDIFWEHKDWILDDGITPEECDERVVQVVQTHRQKVLKDEEARRQQQNGMAGEKKAKKGGNSSSNKNHHHQDRPLFTPSMELCTSIAPGPLWIGNHVSGRIPEAWEAGFDLVINCGAEIQRDEVYEMVQAQQQQQDLAEAEEGAVKDDGSTIHVEPIGDGGATLCVVDYKEASTKGAEAAQRPPRRRCYLHLPIPEGKKGQYKMLEMIPVAIQVVKDFYHHCPPRSDHKDDTAPRILVHCKQGMDRSVGITLALLVACYDEETGEFRPEILEEDMTTITSKTPSVAVNKEIIQRRLFQIMSHRLAARPSRATLKMVNTYFMSPTKEEKATLRPSWMQ</sequence>
<feature type="domain" description="Rit1 DUSP-like" evidence="2">
    <location>
        <begin position="427"/>
        <end position="557"/>
    </location>
</feature>
<evidence type="ECO:0000256" key="1">
    <source>
        <dbReference type="SAM" id="MobiDB-lite"/>
    </source>
</evidence>
<dbReference type="InterPro" id="IPR007306">
    <property type="entry name" value="Rit1"/>
</dbReference>
<feature type="region of interest" description="Disordered" evidence="1">
    <location>
        <begin position="274"/>
        <end position="313"/>
    </location>
</feature>
<dbReference type="Gene3D" id="3.90.190.10">
    <property type="entry name" value="Protein tyrosine phosphatase superfamily"/>
    <property type="match status" value="1"/>
</dbReference>
<comment type="caution">
    <text evidence="4">The sequence shown here is derived from an EMBL/GenBank/DDBJ whole genome shotgun (WGS) entry which is preliminary data.</text>
</comment>
<reference evidence="4" key="1">
    <citation type="journal article" date="2020" name="Fungal Divers.">
        <title>Resolving the Mortierellaceae phylogeny through synthesis of multi-gene phylogenetics and phylogenomics.</title>
        <authorList>
            <person name="Vandepol N."/>
            <person name="Liber J."/>
            <person name="Desiro A."/>
            <person name="Na H."/>
            <person name="Kennedy M."/>
            <person name="Barry K."/>
            <person name="Grigoriev I.V."/>
            <person name="Miller A.N."/>
            <person name="O'Donnell K."/>
            <person name="Stajich J.E."/>
            <person name="Bonito G."/>
        </authorList>
    </citation>
    <scope>NUCLEOTIDE SEQUENCE</scope>
    <source>
        <strain evidence="4">BC1065</strain>
    </source>
</reference>
<dbReference type="InterPro" id="IPR029021">
    <property type="entry name" value="Prot-tyrosine_phosphatase-like"/>
</dbReference>
<dbReference type="Pfam" id="PF17184">
    <property type="entry name" value="Rit1_C"/>
    <property type="match status" value="1"/>
</dbReference>
<dbReference type="SUPFAM" id="SSF52799">
    <property type="entry name" value="(Phosphotyrosine protein) phosphatases II"/>
    <property type="match status" value="1"/>
</dbReference>
<dbReference type="GO" id="GO:0019988">
    <property type="term" value="P:charged-tRNA amino acid modification"/>
    <property type="evidence" value="ECO:0007669"/>
    <property type="project" value="InterPro"/>
</dbReference>
<name>A0A9P6U821_9FUNG</name>
<evidence type="ECO:0000313" key="4">
    <source>
        <dbReference type="EMBL" id="KAG0263492.1"/>
    </source>
</evidence>
<protein>
    <submittedName>
        <fullName evidence="4">Uncharacterized protein</fullName>
    </submittedName>
</protein>
<feature type="domain" description="Rit1 N-terminal" evidence="3">
    <location>
        <begin position="47"/>
        <end position="267"/>
    </location>
</feature>
<keyword evidence="5" id="KW-1185">Reference proteome</keyword>
<dbReference type="InterPro" id="IPR033449">
    <property type="entry name" value="Rit1_N"/>
</dbReference>